<dbReference type="PANTHER" id="PTHR11552">
    <property type="entry name" value="GLUCOSE-METHANOL-CHOLINE GMC OXIDOREDUCTASE"/>
    <property type="match status" value="1"/>
</dbReference>
<dbReference type="InterPro" id="IPR007867">
    <property type="entry name" value="GMC_OxRtase_C"/>
</dbReference>
<organism evidence="8 9">
    <name type="scientific">Sinobacterium norvegicum</name>
    <dbReference type="NCBI Taxonomy" id="1641715"/>
    <lineage>
        <taxon>Bacteria</taxon>
        <taxon>Pseudomonadati</taxon>
        <taxon>Pseudomonadota</taxon>
        <taxon>Gammaproteobacteria</taxon>
        <taxon>Cellvibrionales</taxon>
        <taxon>Spongiibacteraceae</taxon>
        <taxon>Sinobacterium</taxon>
    </lineage>
</organism>
<evidence type="ECO:0000259" key="6">
    <source>
        <dbReference type="PROSITE" id="PS00623"/>
    </source>
</evidence>
<evidence type="ECO:0000259" key="7">
    <source>
        <dbReference type="PROSITE" id="PS00624"/>
    </source>
</evidence>
<evidence type="ECO:0000313" key="9">
    <source>
        <dbReference type="Proteomes" id="UP000838100"/>
    </source>
</evidence>
<dbReference type="EC" id="1.1.99.1" evidence="8"/>
<dbReference type="InterPro" id="IPR036188">
    <property type="entry name" value="FAD/NAD-bd_sf"/>
</dbReference>
<evidence type="ECO:0000256" key="5">
    <source>
        <dbReference type="RuleBase" id="RU003968"/>
    </source>
</evidence>
<gene>
    <name evidence="8" type="primary">betA</name>
    <name evidence="8" type="ORF">SIN8267_00604</name>
</gene>
<reference evidence="8" key="1">
    <citation type="submission" date="2021-12" db="EMBL/GenBank/DDBJ databases">
        <authorList>
            <person name="Rodrigo-Torres L."/>
            <person name="Arahal R. D."/>
            <person name="Lucena T."/>
        </authorList>
    </citation>
    <scope>NUCLEOTIDE SEQUENCE</scope>
    <source>
        <strain evidence="8">CECT 8267</strain>
    </source>
</reference>
<dbReference type="InterPro" id="IPR000172">
    <property type="entry name" value="GMC_OxRdtase_N"/>
</dbReference>
<protein>
    <submittedName>
        <fullName evidence="8">Oxygen-dependent choline dehydrogenase</fullName>
        <ecNumber evidence="8">1.1.99.1</ecNumber>
    </submittedName>
</protein>
<dbReference type="PROSITE" id="PS00624">
    <property type="entry name" value="GMC_OXRED_2"/>
    <property type="match status" value="1"/>
</dbReference>
<keyword evidence="9" id="KW-1185">Reference proteome</keyword>
<proteinExistence type="inferred from homology"/>
<dbReference type="Pfam" id="PF00732">
    <property type="entry name" value="GMC_oxred_N"/>
    <property type="match status" value="1"/>
</dbReference>
<dbReference type="InterPro" id="IPR012132">
    <property type="entry name" value="GMC_OxRdtase"/>
</dbReference>
<dbReference type="GO" id="GO:0008812">
    <property type="term" value="F:choline dehydrogenase activity"/>
    <property type="evidence" value="ECO:0007669"/>
    <property type="project" value="UniProtKB-EC"/>
</dbReference>
<dbReference type="SUPFAM" id="SSF51905">
    <property type="entry name" value="FAD/NAD(P)-binding domain"/>
    <property type="match status" value="1"/>
</dbReference>
<comment type="similarity">
    <text evidence="2 5">Belongs to the GMC oxidoreductase family.</text>
</comment>
<comment type="cofactor">
    <cofactor evidence="1">
        <name>FAD</name>
        <dbReference type="ChEBI" id="CHEBI:57692"/>
    </cofactor>
</comment>
<evidence type="ECO:0000256" key="4">
    <source>
        <dbReference type="ARBA" id="ARBA00022827"/>
    </source>
</evidence>
<dbReference type="Gene3D" id="3.50.50.60">
    <property type="entry name" value="FAD/NAD(P)-binding domain"/>
    <property type="match status" value="1"/>
</dbReference>
<evidence type="ECO:0000256" key="1">
    <source>
        <dbReference type="ARBA" id="ARBA00001974"/>
    </source>
</evidence>
<dbReference type="Proteomes" id="UP000838100">
    <property type="component" value="Unassembled WGS sequence"/>
</dbReference>
<keyword evidence="3 5" id="KW-0285">Flavoprotein</keyword>
<accession>A0ABM9ABC6</accession>
<dbReference type="PANTHER" id="PTHR11552:SF147">
    <property type="entry name" value="CHOLINE DEHYDROGENASE, MITOCHONDRIAL"/>
    <property type="match status" value="1"/>
</dbReference>
<keyword evidence="4 5" id="KW-0274">FAD</keyword>
<feature type="domain" description="Glucose-methanol-choline oxidoreductase N-terminal" evidence="6">
    <location>
        <begin position="91"/>
        <end position="114"/>
    </location>
</feature>
<dbReference type="Pfam" id="PF05199">
    <property type="entry name" value="GMC_oxred_C"/>
    <property type="match status" value="1"/>
</dbReference>
<dbReference type="PROSITE" id="PS00623">
    <property type="entry name" value="GMC_OXRED_1"/>
    <property type="match status" value="1"/>
</dbReference>
<sequence>MLVNMIGTPMAQAYDYIIVGAGSAGCALANKLSEDSNNSVLLLEAGGKGKSPLIGMPLGFAFLMKDPKHNWCYLSEPEPEMHGRQLEQPRGKVLGGSSSINGMVYIRGHKEDYNGWHAAGCPGWSYNDVLPYFKRSEHNVNGANEFHGVGGPLWVDNPVNKYALGELFIKAGVAIGIPFTEDFNGAQQEGMGRYQVNIKNGKRQSTAATYLKQASKRSNLTVITNALSDKINFDGNRASGVSYTIKGQHHAASANKEVILCGGTINSPQLLELSGIGAEKVLSKQGINVIQELPGVGENMQDHLTVNIQQKLKDVVTFYEETRPLAFVKNLFNYFTKGTGLFAHPASEVGAFFKTDENQPRPNAQIHFAPAASETDSKGNMITVPGTTATVCITQPSSVGSVHIKSPKSDSYPSIKFNYLSTEEDRVNTVAAIRKTRDIFGSPVLDKHREEELLPGPDCQTDEQLLDYARREANSVYHPVGTCKMGVDNMAVVDPELRVYGVKGLRVADASVMPNILAGNTNAACVVIAEKCADFILNKIDSLPQVDYLQQTASTDQATIDA</sequence>
<comment type="caution">
    <text evidence="8">The sequence shown here is derived from an EMBL/GenBank/DDBJ whole genome shotgun (WGS) entry which is preliminary data.</text>
</comment>
<feature type="domain" description="Glucose-methanol-choline oxidoreductase N-terminal" evidence="7">
    <location>
        <begin position="263"/>
        <end position="277"/>
    </location>
</feature>
<dbReference type="SUPFAM" id="SSF54373">
    <property type="entry name" value="FAD-linked reductases, C-terminal domain"/>
    <property type="match status" value="1"/>
</dbReference>
<keyword evidence="8" id="KW-0560">Oxidoreductase</keyword>
<dbReference type="EMBL" id="CAKLPX010000001">
    <property type="protein sequence ID" value="CAH0990512.1"/>
    <property type="molecule type" value="Genomic_DNA"/>
</dbReference>
<dbReference type="NCBIfam" id="NF002550">
    <property type="entry name" value="PRK02106.1"/>
    <property type="match status" value="1"/>
</dbReference>
<evidence type="ECO:0000313" key="8">
    <source>
        <dbReference type="EMBL" id="CAH0990512.1"/>
    </source>
</evidence>
<name>A0ABM9ABC6_9GAMM</name>
<evidence type="ECO:0000256" key="2">
    <source>
        <dbReference type="ARBA" id="ARBA00010790"/>
    </source>
</evidence>
<dbReference type="PIRSF" id="PIRSF000137">
    <property type="entry name" value="Alcohol_oxidase"/>
    <property type="match status" value="1"/>
</dbReference>
<dbReference type="Gene3D" id="3.30.560.10">
    <property type="entry name" value="Glucose Oxidase, domain 3"/>
    <property type="match status" value="1"/>
</dbReference>
<evidence type="ECO:0000256" key="3">
    <source>
        <dbReference type="ARBA" id="ARBA00022630"/>
    </source>
</evidence>